<accession>A0A4D6YDF4</accession>
<dbReference type="OrthoDB" id="9802587at2"/>
<dbReference type="InterPro" id="IPR006132">
    <property type="entry name" value="Asp/Orn_carbamoyltranf_P-bd"/>
</dbReference>
<dbReference type="Proteomes" id="UP000298603">
    <property type="component" value="Chromosome"/>
</dbReference>
<feature type="domain" description="Aspartate/ornithine carbamoyltransferase carbamoyl-P binding" evidence="8">
    <location>
        <begin position="7"/>
        <end position="147"/>
    </location>
</feature>
<evidence type="ECO:0000313" key="10">
    <source>
        <dbReference type="Proteomes" id="UP000298603"/>
    </source>
</evidence>
<evidence type="ECO:0000256" key="1">
    <source>
        <dbReference type="ARBA" id="ARBA00003822"/>
    </source>
</evidence>
<comment type="similarity">
    <text evidence="6">Belongs to the aspartate/ornithine carbamoyltransferase superfamily.</text>
</comment>
<reference evidence="9 10" key="1">
    <citation type="submission" date="2018-10" db="EMBL/GenBank/DDBJ databases">
        <title>Comparative functional genomics of the obligate endosymbiont Buchnera aphidicola.</title>
        <authorList>
            <person name="Chong R.A."/>
        </authorList>
    </citation>
    <scope>NUCLEOTIDE SEQUENCE [LARGE SCALE GENOMIC DNA]</scope>
    <source>
        <strain evidence="9 10">Tma</strain>
    </source>
</reference>
<keyword evidence="10" id="KW-1185">Reference proteome</keyword>
<evidence type="ECO:0000256" key="5">
    <source>
        <dbReference type="NCBIfam" id="TIGR00658"/>
    </source>
</evidence>
<dbReference type="Pfam" id="PF02729">
    <property type="entry name" value="OTCace_N"/>
    <property type="match status" value="1"/>
</dbReference>
<dbReference type="EMBL" id="CP032996">
    <property type="protein sequence ID" value="QCI27239.1"/>
    <property type="molecule type" value="Genomic_DNA"/>
</dbReference>
<dbReference type="PANTHER" id="PTHR45753">
    <property type="entry name" value="ORNITHINE CARBAMOYLTRANSFERASE, MITOCHONDRIAL"/>
    <property type="match status" value="1"/>
</dbReference>
<dbReference type="GO" id="GO:0016597">
    <property type="term" value="F:amino acid binding"/>
    <property type="evidence" value="ECO:0007669"/>
    <property type="project" value="InterPro"/>
</dbReference>
<evidence type="ECO:0000259" key="7">
    <source>
        <dbReference type="Pfam" id="PF00185"/>
    </source>
</evidence>
<dbReference type="GO" id="GO:0042450">
    <property type="term" value="P:L-arginine biosynthetic process via ornithine"/>
    <property type="evidence" value="ECO:0007669"/>
    <property type="project" value="UniProtKB-UniRule"/>
</dbReference>
<dbReference type="PRINTS" id="PR00100">
    <property type="entry name" value="AOTCASE"/>
</dbReference>
<dbReference type="EC" id="2.1.3.3" evidence="5"/>
<proteinExistence type="inferred from homology"/>
<dbReference type="Gene3D" id="3.40.50.1370">
    <property type="entry name" value="Aspartate/ornithine carbamoyltransferase"/>
    <property type="match status" value="2"/>
</dbReference>
<dbReference type="NCBIfam" id="TIGR00658">
    <property type="entry name" value="orni_carb_tr"/>
    <property type="match status" value="1"/>
</dbReference>
<evidence type="ECO:0000259" key="8">
    <source>
        <dbReference type="Pfam" id="PF02729"/>
    </source>
</evidence>
<keyword evidence="3" id="KW-0963">Cytoplasm</keyword>
<feature type="domain" description="Aspartate/ornithine carbamoyltransferase Asp/Orn-binding" evidence="7">
    <location>
        <begin position="156"/>
        <end position="327"/>
    </location>
</feature>
<dbReference type="InterPro" id="IPR036901">
    <property type="entry name" value="Asp/Orn_carbamoylTrfase_sf"/>
</dbReference>
<dbReference type="PRINTS" id="PR00102">
    <property type="entry name" value="OTCASE"/>
</dbReference>
<comment type="function">
    <text evidence="1">Reversibly catalyzes the transfer of the carbamoyl group from carbamoyl phosphate (CP) to the N(epsilon) atom of ornithine (ORN) to produce L-citrulline.</text>
</comment>
<dbReference type="InterPro" id="IPR002292">
    <property type="entry name" value="Orn/put_carbamltrans"/>
</dbReference>
<evidence type="ECO:0000256" key="6">
    <source>
        <dbReference type="RuleBase" id="RU003634"/>
    </source>
</evidence>
<evidence type="ECO:0000256" key="2">
    <source>
        <dbReference type="ARBA" id="ARBA00004496"/>
    </source>
</evidence>
<gene>
    <name evidence="9" type="primary">argF</name>
    <name evidence="9" type="ORF">D9V81_01255</name>
</gene>
<dbReference type="InterPro" id="IPR006131">
    <property type="entry name" value="Asp_carbamoyltransf_Asp/Orn-bd"/>
</dbReference>
<dbReference type="RefSeq" id="WP_158349504.1">
    <property type="nucleotide sequence ID" value="NZ_CP032996.1"/>
</dbReference>
<dbReference type="GO" id="GO:0004585">
    <property type="term" value="F:ornithine carbamoyltransferase activity"/>
    <property type="evidence" value="ECO:0007669"/>
    <property type="project" value="UniProtKB-UniRule"/>
</dbReference>
<evidence type="ECO:0000256" key="3">
    <source>
        <dbReference type="ARBA" id="ARBA00022490"/>
    </source>
</evidence>
<dbReference type="Pfam" id="PF00185">
    <property type="entry name" value="OTCace"/>
    <property type="match status" value="1"/>
</dbReference>
<protein>
    <recommendedName>
        <fullName evidence="5">Ornithine carbamoyltransferase</fullName>
        <ecNumber evidence="5">2.1.3.3</ecNumber>
    </recommendedName>
</protein>
<dbReference type="AlphaFoldDB" id="A0A4D6YDF4"/>
<dbReference type="GO" id="GO:0005737">
    <property type="term" value="C:cytoplasm"/>
    <property type="evidence" value="ECO:0007669"/>
    <property type="project" value="UniProtKB-SubCell"/>
</dbReference>
<comment type="subcellular location">
    <subcellularLocation>
        <location evidence="2">Cytoplasm</location>
    </subcellularLocation>
</comment>
<keyword evidence="4 6" id="KW-0808">Transferase</keyword>
<evidence type="ECO:0000256" key="4">
    <source>
        <dbReference type="ARBA" id="ARBA00022679"/>
    </source>
</evidence>
<dbReference type="SUPFAM" id="SSF53671">
    <property type="entry name" value="Aspartate/ornithine carbamoyltransferase"/>
    <property type="match status" value="1"/>
</dbReference>
<dbReference type="InterPro" id="IPR006130">
    <property type="entry name" value="Asp/Orn_carbamoylTrfase"/>
</dbReference>
<evidence type="ECO:0000313" key="9">
    <source>
        <dbReference type="EMBL" id="QCI27239.1"/>
    </source>
</evidence>
<organism evidence="9 10">
    <name type="scientific">Buchnera aphidicola</name>
    <name type="common">Therioaphis trifolii</name>
    <dbReference type="NCBI Taxonomy" id="1241884"/>
    <lineage>
        <taxon>Bacteria</taxon>
        <taxon>Pseudomonadati</taxon>
        <taxon>Pseudomonadota</taxon>
        <taxon>Gammaproteobacteria</taxon>
        <taxon>Enterobacterales</taxon>
        <taxon>Erwiniaceae</taxon>
        <taxon>Buchnera</taxon>
    </lineage>
</organism>
<name>A0A4D6YDF4_9GAMM</name>
<dbReference type="GO" id="GO:0019240">
    <property type="term" value="P:citrulline biosynthetic process"/>
    <property type="evidence" value="ECO:0007669"/>
    <property type="project" value="TreeGrafter"/>
</dbReference>
<sequence length="336" mass="38602">MNSLYKKHLLKISDFTKNEIITIINLANFLKKSKKKKQEKKYLKNKNIALIFEQESTRTRCAFEISAFDQGANISYLGSKNIHLGYKESIIDTVKVLEKMYNGIGYRGINHENVNLLSQNSKIPVWNALTKIHHPTQLLADILTMQEYMPNKSFSEIQCTYIGDASNNIANTLLEASLILNFKLHLVSPKQYWPKIKILKAAYKKNKNNFLCTDNIQKGVKNSDFIYTDVWISMGDSNNSFDEKIQILKKYQVNDILLSLTNNNNIKVLHCLPALHDKNTIIGKKISKLYNLNDGIEITNTVFQKNSKIIFTQSENKLHTIKALMIATLKKNIELK</sequence>
<dbReference type="PANTHER" id="PTHR45753:SF4">
    <property type="entry name" value="ORNITHINE CARBAMOYLTRANSFERASE SUBUNIT F-RELATED"/>
    <property type="match status" value="1"/>
</dbReference>